<reference evidence="2 3" key="1">
    <citation type="submission" date="2014-04" db="EMBL/GenBank/DDBJ databases">
        <authorList>
            <consortium name="DOE Joint Genome Institute"/>
            <person name="Kuo A."/>
            <person name="Kohler A."/>
            <person name="Nagy L.G."/>
            <person name="Floudas D."/>
            <person name="Copeland A."/>
            <person name="Barry K.W."/>
            <person name="Cichocki N."/>
            <person name="Veneault-Fourrey C."/>
            <person name="LaButti K."/>
            <person name="Lindquist E.A."/>
            <person name="Lipzen A."/>
            <person name="Lundell T."/>
            <person name="Morin E."/>
            <person name="Murat C."/>
            <person name="Sun H."/>
            <person name="Tunlid A."/>
            <person name="Henrissat B."/>
            <person name="Grigoriev I.V."/>
            <person name="Hibbett D.S."/>
            <person name="Martin F."/>
            <person name="Nordberg H.P."/>
            <person name="Cantor M.N."/>
            <person name="Hua S.X."/>
        </authorList>
    </citation>
    <scope>NUCLEOTIDE SEQUENCE [LARGE SCALE GENOMIC DNA]</scope>
    <source>
        <strain evidence="2 3">LaAM-08-1</strain>
    </source>
</reference>
<feature type="compositionally biased region" description="Polar residues" evidence="1">
    <location>
        <begin position="26"/>
        <end position="45"/>
    </location>
</feature>
<dbReference type="HOGENOM" id="CLU_1468391_0_0_1"/>
<accession>A0A0C9WJM9</accession>
<dbReference type="AlphaFoldDB" id="A0A0C9WJM9"/>
<name>A0A0C9WJM9_9AGAR</name>
<feature type="region of interest" description="Disordered" evidence="1">
    <location>
        <begin position="26"/>
        <end position="91"/>
    </location>
</feature>
<feature type="compositionally biased region" description="Basic and acidic residues" evidence="1">
    <location>
        <begin position="72"/>
        <end position="82"/>
    </location>
</feature>
<reference evidence="3" key="2">
    <citation type="submission" date="2015-01" db="EMBL/GenBank/DDBJ databases">
        <title>Evolutionary Origins and Diversification of the Mycorrhizal Mutualists.</title>
        <authorList>
            <consortium name="DOE Joint Genome Institute"/>
            <consortium name="Mycorrhizal Genomics Consortium"/>
            <person name="Kohler A."/>
            <person name="Kuo A."/>
            <person name="Nagy L.G."/>
            <person name="Floudas D."/>
            <person name="Copeland A."/>
            <person name="Barry K.W."/>
            <person name="Cichocki N."/>
            <person name="Veneault-Fourrey C."/>
            <person name="LaButti K."/>
            <person name="Lindquist E.A."/>
            <person name="Lipzen A."/>
            <person name="Lundell T."/>
            <person name="Morin E."/>
            <person name="Murat C."/>
            <person name="Riley R."/>
            <person name="Ohm R."/>
            <person name="Sun H."/>
            <person name="Tunlid A."/>
            <person name="Henrissat B."/>
            <person name="Grigoriev I.V."/>
            <person name="Hibbett D.S."/>
            <person name="Martin F."/>
        </authorList>
    </citation>
    <scope>NUCLEOTIDE SEQUENCE [LARGE SCALE GENOMIC DNA]</scope>
    <source>
        <strain evidence="3">LaAM-08-1</strain>
    </source>
</reference>
<evidence type="ECO:0000313" key="3">
    <source>
        <dbReference type="Proteomes" id="UP000054477"/>
    </source>
</evidence>
<keyword evidence="3" id="KW-1185">Reference proteome</keyword>
<evidence type="ECO:0000256" key="1">
    <source>
        <dbReference type="SAM" id="MobiDB-lite"/>
    </source>
</evidence>
<organism evidence="2 3">
    <name type="scientific">Laccaria amethystina LaAM-08-1</name>
    <dbReference type="NCBI Taxonomy" id="1095629"/>
    <lineage>
        <taxon>Eukaryota</taxon>
        <taxon>Fungi</taxon>
        <taxon>Dikarya</taxon>
        <taxon>Basidiomycota</taxon>
        <taxon>Agaricomycotina</taxon>
        <taxon>Agaricomycetes</taxon>
        <taxon>Agaricomycetidae</taxon>
        <taxon>Agaricales</taxon>
        <taxon>Agaricineae</taxon>
        <taxon>Hydnangiaceae</taxon>
        <taxon>Laccaria</taxon>
    </lineage>
</organism>
<sequence>MKNEEPPSLAPTNNSTKWAQTTATAHLRQPPTNNDCPPQHKTGTTSHERRQLHASLNHSRTTTTHHTTCTTAHERPATDMEHPPLSSLMNNDCPSHKTCTTAHERPATDMECPPLSSLTAHHTKHARPPTNDLPPIWNIHPFHPHWGACSAPRLPFPLTFRSSQGCTAVSIDTCTALARFIGHV</sequence>
<evidence type="ECO:0000313" key="2">
    <source>
        <dbReference type="EMBL" id="KIJ94974.1"/>
    </source>
</evidence>
<feature type="compositionally biased region" description="Low complexity" evidence="1">
    <location>
        <begin position="61"/>
        <end position="71"/>
    </location>
</feature>
<gene>
    <name evidence="2" type="ORF">K443DRAFT_109583</name>
</gene>
<proteinExistence type="predicted"/>
<protein>
    <submittedName>
        <fullName evidence="2">Uncharacterized protein</fullName>
    </submittedName>
</protein>
<dbReference type="Proteomes" id="UP000054477">
    <property type="component" value="Unassembled WGS sequence"/>
</dbReference>
<dbReference type="EMBL" id="KN838772">
    <property type="protein sequence ID" value="KIJ94974.1"/>
    <property type="molecule type" value="Genomic_DNA"/>
</dbReference>